<proteinExistence type="predicted"/>
<organism evidence="3 4">
    <name type="scientific">Piloderma croceum (strain F 1598)</name>
    <dbReference type="NCBI Taxonomy" id="765440"/>
    <lineage>
        <taxon>Eukaryota</taxon>
        <taxon>Fungi</taxon>
        <taxon>Dikarya</taxon>
        <taxon>Basidiomycota</taxon>
        <taxon>Agaricomycotina</taxon>
        <taxon>Agaricomycetes</taxon>
        <taxon>Agaricomycetidae</taxon>
        <taxon>Atheliales</taxon>
        <taxon>Atheliaceae</taxon>
        <taxon>Piloderma</taxon>
    </lineage>
</organism>
<reference evidence="3 4" key="1">
    <citation type="submission" date="2014-04" db="EMBL/GenBank/DDBJ databases">
        <authorList>
            <consortium name="DOE Joint Genome Institute"/>
            <person name="Kuo A."/>
            <person name="Tarkka M."/>
            <person name="Buscot F."/>
            <person name="Kohler A."/>
            <person name="Nagy L.G."/>
            <person name="Floudas D."/>
            <person name="Copeland A."/>
            <person name="Barry K.W."/>
            <person name="Cichocki N."/>
            <person name="Veneault-Fourrey C."/>
            <person name="LaButti K."/>
            <person name="Lindquist E.A."/>
            <person name="Lipzen A."/>
            <person name="Lundell T."/>
            <person name="Morin E."/>
            <person name="Murat C."/>
            <person name="Sun H."/>
            <person name="Tunlid A."/>
            <person name="Henrissat B."/>
            <person name="Grigoriev I.V."/>
            <person name="Hibbett D.S."/>
            <person name="Martin F."/>
            <person name="Nordberg H.P."/>
            <person name="Cantor M.N."/>
            <person name="Hua S.X."/>
        </authorList>
    </citation>
    <scope>NUCLEOTIDE SEQUENCE [LARGE SCALE GENOMIC DNA]</scope>
    <source>
        <strain evidence="3 4">F 1598</strain>
    </source>
</reference>
<gene>
    <name evidence="3" type="ORF">PILCRDRAFT_162980</name>
</gene>
<dbReference type="EMBL" id="KN832972">
    <property type="protein sequence ID" value="KIM91067.1"/>
    <property type="molecule type" value="Genomic_DNA"/>
</dbReference>
<accession>A0A0C3CN19</accession>
<evidence type="ECO:0008006" key="5">
    <source>
        <dbReference type="Google" id="ProtNLM"/>
    </source>
</evidence>
<protein>
    <recommendedName>
        <fullName evidence="5">WW domain-containing protein</fullName>
    </recommendedName>
</protein>
<keyword evidence="2" id="KW-0812">Transmembrane</keyword>
<reference evidence="4" key="2">
    <citation type="submission" date="2015-01" db="EMBL/GenBank/DDBJ databases">
        <title>Evolutionary Origins and Diversification of the Mycorrhizal Mutualists.</title>
        <authorList>
            <consortium name="DOE Joint Genome Institute"/>
            <consortium name="Mycorrhizal Genomics Consortium"/>
            <person name="Kohler A."/>
            <person name="Kuo A."/>
            <person name="Nagy L.G."/>
            <person name="Floudas D."/>
            <person name="Copeland A."/>
            <person name="Barry K.W."/>
            <person name="Cichocki N."/>
            <person name="Veneault-Fourrey C."/>
            <person name="LaButti K."/>
            <person name="Lindquist E.A."/>
            <person name="Lipzen A."/>
            <person name="Lundell T."/>
            <person name="Morin E."/>
            <person name="Murat C."/>
            <person name="Riley R."/>
            <person name="Ohm R."/>
            <person name="Sun H."/>
            <person name="Tunlid A."/>
            <person name="Henrissat B."/>
            <person name="Grigoriev I.V."/>
            <person name="Hibbett D.S."/>
            <person name="Martin F."/>
        </authorList>
    </citation>
    <scope>NUCLEOTIDE SEQUENCE [LARGE SCALE GENOMIC DNA]</scope>
    <source>
        <strain evidence="4">F 1598</strain>
    </source>
</reference>
<keyword evidence="2" id="KW-0472">Membrane</keyword>
<evidence type="ECO:0000313" key="3">
    <source>
        <dbReference type="EMBL" id="KIM91067.1"/>
    </source>
</evidence>
<feature type="region of interest" description="Disordered" evidence="1">
    <location>
        <begin position="1"/>
        <end position="23"/>
    </location>
</feature>
<sequence>MASLSVPPSRSVTLTDPCAPESSQTPLIPHPWIMCIHPKGSVYFYNSELRVVTDEDIRQPRAYELVMHQCTLYPILELTDGMEVQLHNTNVDAHVRFHLAINHDLCLASFDLNDIRKIDTDVRNLNRHRRRYWNYLRLHPAHVQPPKLALQDVVEALTWYYTDNLISGAESVVPFSKAECEDLLRILRNTTIYSDESSVSRTVFLAWILQEVTSFRDAESYGQHTAKQLQALQASRAPAASAPLYNRPFTQGAIRWIINICFFTIPWTYLAHVKSSSEYRGRLSTVQRNWEAYIERLVQEYSDFLLISTVLLSATVGFLSVSDLGSISKAVAIVSTFASLGSIIVGVFSIWRHQTNTHRSAAFSYMHNAQHNPLGFEGHAMLLSLPPVLLVWAIVAFSAAIIAYTLQNVTKLDGVNGAPAWIVLAVFMLMFMIVSIGLYTFSTIWKWQSPTSMFVRLFDRWKRRRSKDINVT</sequence>
<feature type="transmembrane region" description="Helical" evidence="2">
    <location>
        <begin position="327"/>
        <end position="351"/>
    </location>
</feature>
<name>A0A0C3CN19_PILCF</name>
<evidence type="ECO:0000256" key="2">
    <source>
        <dbReference type="SAM" id="Phobius"/>
    </source>
</evidence>
<dbReference type="Proteomes" id="UP000054166">
    <property type="component" value="Unassembled WGS sequence"/>
</dbReference>
<dbReference type="InParanoid" id="A0A0C3CN19"/>
<dbReference type="OrthoDB" id="3208379at2759"/>
<feature type="transmembrane region" description="Helical" evidence="2">
    <location>
        <begin position="253"/>
        <end position="272"/>
    </location>
</feature>
<feature type="transmembrane region" description="Helical" evidence="2">
    <location>
        <begin position="418"/>
        <end position="441"/>
    </location>
</feature>
<keyword evidence="4" id="KW-1185">Reference proteome</keyword>
<evidence type="ECO:0000313" key="4">
    <source>
        <dbReference type="Proteomes" id="UP000054166"/>
    </source>
</evidence>
<dbReference type="HOGENOM" id="CLU_030728_0_0_1"/>
<dbReference type="AlphaFoldDB" id="A0A0C3CN19"/>
<feature type="transmembrane region" description="Helical" evidence="2">
    <location>
        <begin position="304"/>
        <end position="321"/>
    </location>
</feature>
<feature type="transmembrane region" description="Helical" evidence="2">
    <location>
        <begin position="388"/>
        <end position="406"/>
    </location>
</feature>
<keyword evidence="2" id="KW-1133">Transmembrane helix</keyword>
<feature type="compositionally biased region" description="Polar residues" evidence="1">
    <location>
        <begin position="1"/>
        <end position="14"/>
    </location>
</feature>
<evidence type="ECO:0000256" key="1">
    <source>
        <dbReference type="SAM" id="MobiDB-lite"/>
    </source>
</evidence>